<sequence>MKQTNPWIPYRRTSAHTRLRLFCFPYAGGSAAVFRNWLNCFSPEIDVCPVQYPGREKRIVEPPFSSMSPLIDALAGALLPELDVPFAFFGHSLGALISFELSRRLQEKDLHPVHLFVSGYRAPTLARIKPPMHLLPDAEFIERLRTYNGTPEEVLQNSDLMNVLLPILRADFALHETYTYAAHMPLACPISALGGTEDPDVKYQDLAAWQEQTSGNFKILLFPGDHFYIHNNAAGLMEVISRAVKGYPIAI</sequence>
<name>F7NDS2_9FIRM</name>
<dbReference type="STRING" id="1009370.ALO_00895"/>
<feature type="domain" description="Thioesterase" evidence="2">
    <location>
        <begin position="20"/>
        <end position="241"/>
    </location>
</feature>
<dbReference type="eggNOG" id="COG3208">
    <property type="taxonomic scope" value="Bacteria"/>
</dbReference>
<organism evidence="3 4">
    <name type="scientific">Acetonema longum DSM 6540</name>
    <dbReference type="NCBI Taxonomy" id="1009370"/>
    <lineage>
        <taxon>Bacteria</taxon>
        <taxon>Bacillati</taxon>
        <taxon>Bacillota</taxon>
        <taxon>Negativicutes</taxon>
        <taxon>Acetonemataceae</taxon>
        <taxon>Acetonema</taxon>
    </lineage>
</organism>
<dbReference type="Pfam" id="PF00975">
    <property type="entry name" value="Thioesterase"/>
    <property type="match status" value="1"/>
</dbReference>
<gene>
    <name evidence="3" type="ORF">ALO_00895</name>
</gene>
<evidence type="ECO:0000313" key="4">
    <source>
        <dbReference type="Proteomes" id="UP000003240"/>
    </source>
</evidence>
<proteinExistence type="inferred from homology"/>
<accession>F7NDS2</accession>
<evidence type="ECO:0000313" key="3">
    <source>
        <dbReference type="EMBL" id="EGO65793.1"/>
    </source>
</evidence>
<dbReference type="Proteomes" id="UP000003240">
    <property type="component" value="Unassembled WGS sequence"/>
</dbReference>
<dbReference type="SUPFAM" id="SSF53474">
    <property type="entry name" value="alpha/beta-Hydrolases"/>
    <property type="match status" value="1"/>
</dbReference>
<dbReference type="AlphaFoldDB" id="F7NDS2"/>
<evidence type="ECO:0000256" key="1">
    <source>
        <dbReference type="ARBA" id="ARBA00007169"/>
    </source>
</evidence>
<protein>
    <submittedName>
        <fullName evidence="3">Thioesterase</fullName>
    </submittedName>
</protein>
<reference evidence="3 4" key="1">
    <citation type="journal article" date="2011" name="EMBO J.">
        <title>Structural diversity of bacterial flagellar motors.</title>
        <authorList>
            <person name="Chen S."/>
            <person name="Beeby M."/>
            <person name="Murphy G.E."/>
            <person name="Leadbetter J.R."/>
            <person name="Hendrixson D.R."/>
            <person name="Briegel A."/>
            <person name="Li Z."/>
            <person name="Shi J."/>
            <person name="Tocheva E.I."/>
            <person name="Muller A."/>
            <person name="Dobro M.J."/>
            <person name="Jensen G.J."/>
        </authorList>
    </citation>
    <scope>NUCLEOTIDE SEQUENCE [LARGE SCALE GENOMIC DNA]</scope>
    <source>
        <strain evidence="3 4">DSM 6540</strain>
    </source>
</reference>
<comment type="caution">
    <text evidence="3">The sequence shown here is derived from an EMBL/GenBank/DDBJ whole genome shotgun (WGS) entry which is preliminary data.</text>
</comment>
<dbReference type="PANTHER" id="PTHR11487:SF0">
    <property type="entry name" value="S-ACYL FATTY ACID SYNTHASE THIOESTERASE, MEDIUM CHAIN"/>
    <property type="match status" value="1"/>
</dbReference>
<dbReference type="GO" id="GO:0008610">
    <property type="term" value="P:lipid biosynthetic process"/>
    <property type="evidence" value="ECO:0007669"/>
    <property type="project" value="TreeGrafter"/>
</dbReference>
<dbReference type="InterPro" id="IPR029058">
    <property type="entry name" value="AB_hydrolase_fold"/>
</dbReference>
<dbReference type="EMBL" id="AFGF01000012">
    <property type="protein sequence ID" value="EGO65793.1"/>
    <property type="molecule type" value="Genomic_DNA"/>
</dbReference>
<keyword evidence="4" id="KW-1185">Reference proteome</keyword>
<dbReference type="OrthoDB" id="2213423at2"/>
<dbReference type="RefSeq" id="WP_004091832.1">
    <property type="nucleotide sequence ID" value="NZ_AFGF01000012.1"/>
</dbReference>
<evidence type="ECO:0000259" key="2">
    <source>
        <dbReference type="Pfam" id="PF00975"/>
    </source>
</evidence>
<dbReference type="InterPro" id="IPR012223">
    <property type="entry name" value="TEII"/>
</dbReference>
<dbReference type="InterPro" id="IPR001031">
    <property type="entry name" value="Thioesterase"/>
</dbReference>
<dbReference type="PANTHER" id="PTHR11487">
    <property type="entry name" value="THIOESTERASE"/>
    <property type="match status" value="1"/>
</dbReference>
<comment type="similarity">
    <text evidence="1">Belongs to the thioesterase family.</text>
</comment>
<dbReference type="Gene3D" id="3.40.50.1820">
    <property type="entry name" value="alpha/beta hydrolase"/>
    <property type="match status" value="1"/>
</dbReference>